<evidence type="ECO:0000313" key="2">
    <source>
        <dbReference type="EMBL" id="ORZ37418.1"/>
    </source>
</evidence>
<gene>
    <name evidence="2" type="ORF">BCR44DRAFT_137152</name>
</gene>
<accession>A0A1Y2HS50</accession>
<protein>
    <submittedName>
        <fullName evidence="2">Uncharacterized protein</fullName>
    </submittedName>
</protein>
<comment type="caution">
    <text evidence="2">The sequence shown here is derived from an EMBL/GenBank/DDBJ whole genome shotgun (WGS) entry which is preliminary data.</text>
</comment>
<reference evidence="2 3" key="1">
    <citation type="submission" date="2016-07" db="EMBL/GenBank/DDBJ databases">
        <title>Pervasive Adenine N6-methylation of Active Genes in Fungi.</title>
        <authorList>
            <consortium name="DOE Joint Genome Institute"/>
            <person name="Mondo S.J."/>
            <person name="Dannebaum R.O."/>
            <person name="Kuo R.C."/>
            <person name="Labutti K."/>
            <person name="Haridas S."/>
            <person name="Kuo A."/>
            <person name="Salamov A."/>
            <person name="Ahrendt S.R."/>
            <person name="Lipzen A."/>
            <person name="Sullivan W."/>
            <person name="Andreopoulos W.B."/>
            <person name="Clum A."/>
            <person name="Lindquist E."/>
            <person name="Daum C."/>
            <person name="Ramamoorthy G.K."/>
            <person name="Gryganskyi A."/>
            <person name="Culley D."/>
            <person name="Magnuson J.K."/>
            <person name="James T.Y."/>
            <person name="O'Malley M.A."/>
            <person name="Stajich J.E."/>
            <person name="Spatafora J.W."/>
            <person name="Visel A."/>
            <person name="Grigoriev I.V."/>
        </authorList>
    </citation>
    <scope>NUCLEOTIDE SEQUENCE [LARGE SCALE GENOMIC DNA]</scope>
    <source>
        <strain evidence="2 3">PL171</strain>
    </source>
</reference>
<evidence type="ECO:0000313" key="3">
    <source>
        <dbReference type="Proteomes" id="UP000193411"/>
    </source>
</evidence>
<dbReference type="AlphaFoldDB" id="A0A1Y2HS50"/>
<name>A0A1Y2HS50_9FUNG</name>
<feature type="non-terminal residue" evidence="2">
    <location>
        <position position="211"/>
    </location>
</feature>
<sequence>MSVLLEKQLLDHMQTWIRTSGYTPTVQEKECLDSYTRNTILSGASVLGLFSWIGAKLVVPEITAWRCRSKQNSARCDSAGERRGAVKAGGPKGSLFNLAMSIGGVSGAAFVSTYYTARWSGTECVACLLKVKGEEHKLGDLLQDMIVQYHPKAKAYLEASHRHVPDILLREEAEQREQATRGEKEDRARFERMREEQFRRAREQQQQSSSS</sequence>
<dbReference type="EMBL" id="MCFL01000012">
    <property type="protein sequence ID" value="ORZ37418.1"/>
    <property type="molecule type" value="Genomic_DNA"/>
</dbReference>
<proteinExistence type="predicted"/>
<feature type="compositionally biased region" description="Basic and acidic residues" evidence="1">
    <location>
        <begin position="173"/>
        <end position="203"/>
    </location>
</feature>
<feature type="region of interest" description="Disordered" evidence="1">
    <location>
        <begin position="173"/>
        <end position="211"/>
    </location>
</feature>
<dbReference type="OrthoDB" id="5566477at2759"/>
<organism evidence="2 3">
    <name type="scientific">Catenaria anguillulae PL171</name>
    <dbReference type="NCBI Taxonomy" id="765915"/>
    <lineage>
        <taxon>Eukaryota</taxon>
        <taxon>Fungi</taxon>
        <taxon>Fungi incertae sedis</taxon>
        <taxon>Blastocladiomycota</taxon>
        <taxon>Blastocladiomycetes</taxon>
        <taxon>Blastocladiales</taxon>
        <taxon>Catenariaceae</taxon>
        <taxon>Catenaria</taxon>
    </lineage>
</organism>
<dbReference type="Proteomes" id="UP000193411">
    <property type="component" value="Unassembled WGS sequence"/>
</dbReference>
<evidence type="ECO:0000256" key="1">
    <source>
        <dbReference type="SAM" id="MobiDB-lite"/>
    </source>
</evidence>
<keyword evidence="3" id="KW-1185">Reference proteome</keyword>